<protein>
    <submittedName>
        <fullName evidence="3">Uncharacterized protein</fullName>
    </submittedName>
</protein>
<name>Q2N8C5_ERYLH</name>
<keyword evidence="4" id="KW-1185">Reference proteome</keyword>
<keyword evidence="2" id="KW-1133">Transmembrane helix</keyword>
<evidence type="ECO:0000256" key="1">
    <source>
        <dbReference type="SAM" id="MobiDB-lite"/>
    </source>
</evidence>
<dbReference type="HOGENOM" id="CLU_1774559_0_0_5"/>
<evidence type="ECO:0000256" key="2">
    <source>
        <dbReference type="SAM" id="Phobius"/>
    </source>
</evidence>
<dbReference type="EMBL" id="CP000157">
    <property type="protein sequence ID" value="ABC64066.1"/>
    <property type="molecule type" value="Genomic_DNA"/>
</dbReference>
<gene>
    <name evidence="3" type="ordered locus">ELI_09870</name>
</gene>
<feature type="region of interest" description="Disordered" evidence="1">
    <location>
        <begin position="127"/>
        <end position="146"/>
    </location>
</feature>
<dbReference type="Proteomes" id="UP000008808">
    <property type="component" value="Chromosome"/>
</dbReference>
<dbReference type="KEGG" id="eli:ELI_09870"/>
<organism evidence="3 4">
    <name type="scientific">Erythrobacter litoralis (strain HTCC2594)</name>
    <dbReference type="NCBI Taxonomy" id="314225"/>
    <lineage>
        <taxon>Bacteria</taxon>
        <taxon>Pseudomonadati</taxon>
        <taxon>Pseudomonadota</taxon>
        <taxon>Alphaproteobacteria</taxon>
        <taxon>Sphingomonadales</taxon>
        <taxon>Erythrobacteraceae</taxon>
        <taxon>Erythrobacter/Porphyrobacter group</taxon>
        <taxon>Erythrobacter</taxon>
    </lineage>
</organism>
<proteinExistence type="predicted"/>
<keyword evidence="2" id="KW-0812">Transmembrane</keyword>
<reference evidence="4" key="1">
    <citation type="journal article" date="2009" name="J. Bacteriol.">
        <title>Complete genome sequence of Erythrobacter litoralis HTCC2594.</title>
        <authorList>
            <person name="Oh H.M."/>
            <person name="Giovannoni S.J."/>
            <person name="Ferriera S."/>
            <person name="Johnson J."/>
            <person name="Cho J.C."/>
        </authorList>
    </citation>
    <scope>NUCLEOTIDE SEQUENCE [LARGE SCALE GENOMIC DNA]</scope>
    <source>
        <strain evidence="4">HTCC2594</strain>
    </source>
</reference>
<dbReference type="AlphaFoldDB" id="Q2N8C5"/>
<accession>Q2N8C5</accession>
<evidence type="ECO:0000313" key="4">
    <source>
        <dbReference type="Proteomes" id="UP000008808"/>
    </source>
</evidence>
<evidence type="ECO:0000313" key="3">
    <source>
        <dbReference type="EMBL" id="ABC64066.1"/>
    </source>
</evidence>
<feature type="transmembrane region" description="Helical" evidence="2">
    <location>
        <begin position="14"/>
        <end position="33"/>
    </location>
</feature>
<keyword evidence="2" id="KW-0472">Membrane</keyword>
<sequence>MAGELIVLGNPVPLPIRIGIGLLGVITIMAGLYHARLRLRRSAAYRNGLALAGRVAFEGTQGEEADVARILFSAGGRHWRMTVDRRGAEHLIERPSNTVPAIAWLGKNDIVYAIDADGRSLLPISPGREVNPANSAPPLYQRNQKV</sequence>